<evidence type="ECO:0000313" key="1">
    <source>
        <dbReference type="EMBL" id="KAJ1106516.1"/>
    </source>
</evidence>
<accession>A0AAV7MRZ0</accession>
<evidence type="ECO:0000313" key="2">
    <source>
        <dbReference type="Proteomes" id="UP001066276"/>
    </source>
</evidence>
<reference evidence="1" key="1">
    <citation type="journal article" date="2022" name="bioRxiv">
        <title>Sequencing and chromosome-scale assembly of the giantPleurodeles waltlgenome.</title>
        <authorList>
            <person name="Brown T."/>
            <person name="Elewa A."/>
            <person name="Iarovenko S."/>
            <person name="Subramanian E."/>
            <person name="Araus A.J."/>
            <person name="Petzold A."/>
            <person name="Susuki M."/>
            <person name="Suzuki K.-i.T."/>
            <person name="Hayashi T."/>
            <person name="Toyoda A."/>
            <person name="Oliveira C."/>
            <person name="Osipova E."/>
            <person name="Leigh N.D."/>
            <person name="Simon A."/>
            <person name="Yun M.H."/>
        </authorList>
    </citation>
    <scope>NUCLEOTIDE SEQUENCE</scope>
    <source>
        <strain evidence="1">20211129_DDA</strain>
        <tissue evidence="1">Liver</tissue>
    </source>
</reference>
<dbReference type="AlphaFoldDB" id="A0AAV7MRZ0"/>
<gene>
    <name evidence="1" type="ORF">NDU88_003917</name>
</gene>
<sequence length="89" mass="9713">MPLKPKGGLGEASKDRHTIEEGLAKIAHNTIPNEEFGMGDPSSSTNLALKNLILEGNKAITEKIDGVAITMVLLKQDIDKMRDRMRELG</sequence>
<protein>
    <submittedName>
        <fullName evidence="1">Uncharacterized protein</fullName>
    </submittedName>
</protein>
<comment type="caution">
    <text evidence="1">The sequence shown here is derived from an EMBL/GenBank/DDBJ whole genome shotgun (WGS) entry which is preliminary data.</text>
</comment>
<dbReference type="EMBL" id="JANPWB010000013">
    <property type="protein sequence ID" value="KAJ1106516.1"/>
    <property type="molecule type" value="Genomic_DNA"/>
</dbReference>
<dbReference type="Proteomes" id="UP001066276">
    <property type="component" value="Chromosome 9"/>
</dbReference>
<proteinExistence type="predicted"/>
<name>A0AAV7MRZ0_PLEWA</name>
<keyword evidence="2" id="KW-1185">Reference proteome</keyword>
<organism evidence="1 2">
    <name type="scientific">Pleurodeles waltl</name>
    <name type="common">Iberian ribbed newt</name>
    <dbReference type="NCBI Taxonomy" id="8319"/>
    <lineage>
        <taxon>Eukaryota</taxon>
        <taxon>Metazoa</taxon>
        <taxon>Chordata</taxon>
        <taxon>Craniata</taxon>
        <taxon>Vertebrata</taxon>
        <taxon>Euteleostomi</taxon>
        <taxon>Amphibia</taxon>
        <taxon>Batrachia</taxon>
        <taxon>Caudata</taxon>
        <taxon>Salamandroidea</taxon>
        <taxon>Salamandridae</taxon>
        <taxon>Pleurodelinae</taxon>
        <taxon>Pleurodeles</taxon>
    </lineage>
</organism>